<dbReference type="EMBL" id="JAUDFV010000102">
    <property type="protein sequence ID" value="KAL2731730.1"/>
    <property type="molecule type" value="Genomic_DNA"/>
</dbReference>
<name>A0ABD2BGF6_VESSQ</name>
<gene>
    <name evidence="1" type="ORF">V1478_004418</name>
</gene>
<dbReference type="PANTHER" id="PTHR47326:SF1">
    <property type="entry name" value="HTH PSQ-TYPE DOMAIN-CONTAINING PROTEIN"/>
    <property type="match status" value="1"/>
</dbReference>
<dbReference type="AlphaFoldDB" id="A0ABD2BGF6"/>
<comment type="caution">
    <text evidence="1">The sequence shown here is derived from an EMBL/GenBank/DDBJ whole genome shotgun (WGS) entry which is preliminary data.</text>
</comment>
<evidence type="ECO:0000313" key="2">
    <source>
        <dbReference type="Proteomes" id="UP001607302"/>
    </source>
</evidence>
<dbReference type="Gene3D" id="3.30.420.10">
    <property type="entry name" value="Ribonuclease H-like superfamily/Ribonuclease H"/>
    <property type="match status" value="1"/>
</dbReference>
<sequence>AKQNVLYANRFLDRRLLNKKTFQRLHERLQDAGSFKKRVLDNGRTINVRNVNHEERILYHIAENDGISIQRITTMINLLQISIANQHFLSTILFTDEVEFSRDGIMNFHNAHHWAEDNPHAILHSKHQQQLNVNLWAEILGDNLIEPIFLDQRLTAQSYINFLRNHLNELLESINKIQINTMLVPNYLVNNAITERSVKIIMLVLVKSY</sequence>
<organism evidence="1 2">
    <name type="scientific">Vespula squamosa</name>
    <name type="common">Southern yellow jacket</name>
    <name type="synonym">Wasp</name>
    <dbReference type="NCBI Taxonomy" id="30214"/>
    <lineage>
        <taxon>Eukaryota</taxon>
        <taxon>Metazoa</taxon>
        <taxon>Ecdysozoa</taxon>
        <taxon>Arthropoda</taxon>
        <taxon>Hexapoda</taxon>
        <taxon>Insecta</taxon>
        <taxon>Pterygota</taxon>
        <taxon>Neoptera</taxon>
        <taxon>Endopterygota</taxon>
        <taxon>Hymenoptera</taxon>
        <taxon>Apocrita</taxon>
        <taxon>Aculeata</taxon>
        <taxon>Vespoidea</taxon>
        <taxon>Vespidae</taxon>
        <taxon>Vespinae</taxon>
        <taxon>Vespula</taxon>
    </lineage>
</organism>
<dbReference type="Proteomes" id="UP001607302">
    <property type="component" value="Unassembled WGS sequence"/>
</dbReference>
<feature type="non-terminal residue" evidence="1">
    <location>
        <position position="1"/>
    </location>
</feature>
<dbReference type="InterPro" id="IPR036397">
    <property type="entry name" value="RNaseH_sf"/>
</dbReference>
<dbReference type="PANTHER" id="PTHR47326">
    <property type="entry name" value="TRANSPOSABLE ELEMENT TC3 TRANSPOSASE-LIKE PROTEIN"/>
    <property type="match status" value="1"/>
</dbReference>
<evidence type="ECO:0000313" key="1">
    <source>
        <dbReference type="EMBL" id="KAL2731730.1"/>
    </source>
</evidence>
<keyword evidence="2" id="KW-1185">Reference proteome</keyword>
<accession>A0ABD2BGF6</accession>
<proteinExistence type="predicted"/>
<reference evidence="1 2" key="1">
    <citation type="journal article" date="2024" name="Ann. Entomol. Soc. Am.">
        <title>Genomic analyses of the southern and eastern yellowjacket wasps (Hymenoptera: Vespidae) reveal evolutionary signatures of social life.</title>
        <authorList>
            <person name="Catto M.A."/>
            <person name="Caine P.B."/>
            <person name="Orr S.E."/>
            <person name="Hunt B.G."/>
            <person name="Goodisman M.A.D."/>
        </authorList>
    </citation>
    <scope>NUCLEOTIDE SEQUENCE [LARGE SCALE GENOMIC DNA]</scope>
    <source>
        <strain evidence="1">233</strain>
        <tissue evidence="1">Head and thorax</tissue>
    </source>
</reference>
<protein>
    <submittedName>
        <fullName evidence="1">Transposase-like protein</fullName>
    </submittedName>
</protein>